<evidence type="ECO:0000313" key="2">
    <source>
        <dbReference type="Proteomes" id="UP000002969"/>
    </source>
</evidence>
<protein>
    <recommendedName>
        <fullName evidence="3">Phosphodiester glycosidase domain-containing protein</fullName>
    </recommendedName>
</protein>
<evidence type="ECO:0008006" key="3">
    <source>
        <dbReference type="Google" id="ProtNLM"/>
    </source>
</evidence>
<keyword evidence="2" id="KW-1185">Reference proteome</keyword>
<gene>
    <name evidence="1" type="ORF">HMPREF0204_12207</name>
</gene>
<evidence type="ECO:0000313" key="1">
    <source>
        <dbReference type="EMBL" id="EFK33139.1"/>
    </source>
</evidence>
<proteinExistence type="predicted"/>
<dbReference type="Proteomes" id="UP000002969">
    <property type="component" value="Unassembled WGS sequence"/>
</dbReference>
<reference evidence="1" key="1">
    <citation type="submission" date="2010-06" db="EMBL/GenBank/DDBJ databases">
        <authorList>
            <person name="Muzny D."/>
            <person name="Qin X."/>
            <person name="Buhay C."/>
            <person name="Dugan-Rocha S."/>
            <person name="Ding Y."/>
            <person name="Chen G."/>
            <person name="Hawes A."/>
            <person name="Holder M."/>
            <person name="Jhangiani S."/>
            <person name="Johnson A."/>
            <person name="Khan Z."/>
            <person name="Li Z."/>
            <person name="Liu W."/>
            <person name="Liu X."/>
            <person name="Perez L."/>
            <person name="Shen H."/>
            <person name="Wang Q."/>
            <person name="Watt J."/>
            <person name="Xi L."/>
            <person name="Xin Y."/>
            <person name="Zhou J."/>
            <person name="Deng J."/>
            <person name="Jiang H."/>
            <person name="Liu Y."/>
            <person name="Qu J."/>
            <person name="Song X.-Z."/>
            <person name="Zhang L."/>
            <person name="Villasana D."/>
            <person name="Johnson A."/>
            <person name="Liu J."/>
            <person name="Liyanage D."/>
            <person name="Lorensuhewa L."/>
            <person name="Robinson T."/>
            <person name="Song A."/>
            <person name="Song B.-B."/>
            <person name="Dinh H."/>
            <person name="Thornton R."/>
            <person name="Coyle M."/>
            <person name="Francisco L."/>
            <person name="Jackson L."/>
            <person name="Javaid M."/>
            <person name="Korchina V."/>
            <person name="Kovar C."/>
            <person name="Mata R."/>
            <person name="Mathew T."/>
            <person name="Ngo R."/>
            <person name="Nguyen L."/>
            <person name="Nguyen N."/>
            <person name="Okwuonu G."/>
            <person name="Ongeri F."/>
            <person name="Pham C."/>
            <person name="Simmons D."/>
            <person name="Wilczek-Boney K."/>
            <person name="Hale W."/>
            <person name="Jakkamsetti A."/>
            <person name="Pham P."/>
            <person name="Ruth R."/>
            <person name="San Lucas F."/>
            <person name="Warren J."/>
            <person name="Zhang J."/>
            <person name="Zhao Z."/>
            <person name="Zhou C."/>
            <person name="Zhu D."/>
            <person name="Lee S."/>
            <person name="Bess C."/>
            <person name="Blankenburg K."/>
            <person name="Forbes L."/>
            <person name="Fu Q."/>
            <person name="Gubbala S."/>
            <person name="Hirani K."/>
            <person name="Jayaseelan J.C."/>
            <person name="Lara F."/>
            <person name="Munidasa M."/>
            <person name="Palculict T."/>
            <person name="Patil S."/>
            <person name="Pu L.-L."/>
            <person name="Saada N."/>
            <person name="Tang L."/>
            <person name="Weissenberger G."/>
            <person name="Zhu Y."/>
            <person name="Hemphill L."/>
            <person name="Shang Y."/>
            <person name="Youmans B."/>
            <person name="Ayvaz T."/>
            <person name="Ross M."/>
            <person name="Santibanez J."/>
            <person name="Aqrawi P."/>
            <person name="Gross S."/>
            <person name="Joshi V."/>
            <person name="Fowler G."/>
            <person name="Nazareth L."/>
            <person name="Reid J."/>
            <person name="Worley K."/>
            <person name="Petrosino J."/>
            <person name="Highlander S."/>
            <person name="Gibbs R."/>
        </authorList>
    </citation>
    <scope>NUCLEOTIDE SEQUENCE [LARGE SCALE GENOMIC DNA]</scope>
    <source>
        <strain evidence="1">ATCC 35910</strain>
    </source>
</reference>
<sequence length="259" mass="29132">MNSLVLPGMFYFFENISRNYKNFLAMKKLITILLLQLSGLIYSQYVEVLKKGQPENLSPQKFMIPLQNQENYKSAFVGQYKAHYPNTYLGHLFTAIADEAKSSGANAYHIVSFKEGDSQNESELVLDTYYIQDSDIKYQSTLIEKNKIYIIGEPVISSGNTSKFKVNGEKKEVKDNTFATIALKENEEVKIVKGGITGMAVWAKWKPEQFNKFYSFSGMGIDGAGFGPNGMGVAINTGRIYPVDPDLGYFLIQVLKESK</sequence>
<dbReference type="EMBL" id="ACKQ02000007">
    <property type="protein sequence ID" value="EFK33139.1"/>
    <property type="molecule type" value="Genomic_DNA"/>
</dbReference>
<name>A0ABN0AJI7_CHRGE</name>
<organism evidence="1 2">
    <name type="scientific">Chryseobacterium gleum ATCC 35910</name>
    <dbReference type="NCBI Taxonomy" id="525257"/>
    <lineage>
        <taxon>Bacteria</taxon>
        <taxon>Pseudomonadati</taxon>
        <taxon>Bacteroidota</taxon>
        <taxon>Flavobacteriia</taxon>
        <taxon>Flavobacteriales</taxon>
        <taxon>Weeksellaceae</taxon>
        <taxon>Chryseobacterium group</taxon>
        <taxon>Chryseobacterium</taxon>
    </lineage>
</organism>
<comment type="caution">
    <text evidence="1">The sequence shown here is derived from an EMBL/GenBank/DDBJ whole genome shotgun (WGS) entry which is preliminary data.</text>
</comment>
<accession>A0ABN0AJI7</accession>